<dbReference type="Pfam" id="PF13280">
    <property type="entry name" value="WYL"/>
    <property type="match status" value="1"/>
</dbReference>
<dbReference type="InterPro" id="IPR028349">
    <property type="entry name" value="PafC-like"/>
</dbReference>
<evidence type="ECO:0008006" key="6">
    <source>
        <dbReference type="Google" id="ProtNLM"/>
    </source>
</evidence>
<dbReference type="InterPro" id="IPR051534">
    <property type="entry name" value="CBASS_pafABC_assoc_protein"/>
</dbReference>
<feature type="domain" description="WYL" evidence="1">
    <location>
        <begin position="164"/>
        <end position="231"/>
    </location>
</feature>
<dbReference type="Pfam" id="PF19187">
    <property type="entry name" value="HTH_PafC"/>
    <property type="match status" value="1"/>
</dbReference>
<organism evidence="4 5">
    <name type="scientific">Candidatus Lumbricidiphila eiseniae</name>
    <dbReference type="NCBI Taxonomy" id="1969409"/>
    <lineage>
        <taxon>Bacteria</taxon>
        <taxon>Bacillati</taxon>
        <taxon>Actinomycetota</taxon>
        <taxon>Actinomycetes</taxon>
        <taxon>Micrococcales</taxon>
        <taxon>Microbacteriaceae</taxon>
        <taxon>Candidatus Lumbricidiphila</taxon>
    </lineage>
</organism>
<evidence type="ECO:0000259" key="2">
    <source>
        <dbReference type="Pfam" id="PF19187"/>
    </source>
</evidence>
<accession>A0A2A6FRR0</accession>
<dbReference type="InterPro" id="IPR057727">
    <property type="entry name" value="WCX_dom"/>
</dbReference>
<protein>
    <recommendedName>
        <fullName evidence="6">DNA-binding transcriptional regulator</fullName>
    </recommendedName>
</protein>
<dbReference type="PANTHER" id="PTHR34580">
    <property type="match status" value="1"/>
</dbReference>
<dbReference type="InterPro" id="IPR026881">
    <property type="entry name" value="WYL_dom"/>
</dbReference>
<dbReference type="PROSITE" id="PS52050">
    <property type="entry name" value="WYL"/>
    <property type="match status" value="1"/>
</dbReference>
<dbReference type="PANTHER" id="PTHR34580:SF1">
    <property type="entry name" value="PROTEIN PAFC"/>
    <property type="match status" value="1"/>
</dbReference>
<feature type="domain" description="WCX" evidence="3">
    <location>
        <begin position="256"/>
        <end position="329"/>
    </location>
</feature>
<evidence type="ECO:0000259" key="1">
    <source>
        <dbReference type="Pfam" id="PF13280"/>
    </source>
</evidence>
<dbReference type="EMBL" id="NAEP01000036">
    <property type="protein sequence ID" value="PDQ35296.1"/>
    <property type="molecule type" value="Genomic_DNA"/>
</dbReference>
<dbReference type="Proteomes" id="UP000219994">
    <property type="component" value="Unassembled WGS sequence"/>
</dbReference>
<dbReference type="AlphaFoldDB" id="A0A2A6FRR0"/>
<sequence length="333" mass="36386">MTTASGSGEGRPPELGAPLTNASDRLVFLLSLVPYLLDQQEVSVRDAAHHFRVSDEDIRRAVRLIASSGLPGDTGTYQPNDLFDIAWDAFENDDLIVLVTHPVLDDTPPRLSAGEAAALIAGLQYLSVSLEGSGSTALASLTQKLAASATPARLAVAAEETNALLTLIREAVTAGRQLEFDYRNARGQSGPRRVDPLQIRSQDSDWYLQAYCYQRAAVRNFRLDRMSALRMSDHPLVTHPDQELPESLFQSSDTDLQVVVSVVPSALPLLSDYLTDAEQINVADRVHVTLRVSHLHVLTHLVASRPGLVTVVAPPEARRVVVDWARAALERYE</sequence>
<dbReference type="InterPro" id="IPR043839">
    <property type="entry name" value="PafC_HTH"/>
</dbReference>
<evidence type="ECO:0000313" key="5">
    <source>
        <dbReference type="Proteomes" id="UP000219994"/>
    </source>
</evidence>
<gene>
    <name evidence="4" type="ORF">B5766_06770</name>
</gene>
<comment type="caution">
    <text evidence="4">The sequence shown here is derived from an EMBL/GenBank/DDBJ whole genome shotgun (WGS) entry which is preliminary data.</text>
</comment>
<proteinExistence type="predicted"/>
<feature type="domain" description="PafC HTH" evidence="2">
    <location>
        <begin position="24"/>
        <end position="146"/>
    </location>
</feature>
<reference evidence="5" key="1">
    <citation type="submission" date="2017-03" db="EMBL/GenBank/DDBJ databases">
        <authorList>
            <person name="Lund M.B."/>
        </authorList>
    </citation>
    <scope>NUCLEOTIDE SEQUENCE [LARGE SCALE GENOMIC DNA]</scope>
</reference>
<dbReference type="PIRSF" id="PIRSF016838">
    <property type="entry name" value="PafC"/>
    <property type="match status" value="1"/>
</dbReference>
<evidence type="ECO:0000259" key="3">
    <source>
        <dbReference type="Pfam" id="PF25583"/>
    </source>
</evidence>
<evidence type="ECO:0000313" key="4">
    <source>
        <dbReference type="EMBL" id="PDQ35296.1"/>
    </source>
</evidence>
<dbReference type="Pfam" id="PF25583">
    <property type="entry name" value="WCX"/>
    <property type="match status" value="1"/>
</dbReference>
<name>A0A2A6FRR0_9MICO</name>